<evidence type="ECO:0000313" key="1">
    <source>
        <dbReference type="EMBL" id="MBB5363684.1"/>
    </source>
</evidence>
<dbReference type="EMBL" id="JACHFL010000006">
    <property type="protein sequence ID" value="MBB5363684.1"/>
    <property type="molecule type" value="Genomic_DNA"/>
</dbReference>
<dbReference type="AlphaFoldDB" id="A0A7W8JXX1"/>
<organism evidence="1 2">
    <name type="scientific">Deinococcus humi</name>
    <dbReference type="NCBI Taxonomy" id="662880"/>
    <lineage>
        <taxon>Bacteria</taxon>
        <taxon>Thermotogati</taxon>
        <taxon>Deinococcota</taxon>
        <taxon>Deinococci</taxon>
        <taxon>Deinococcales</taxon>
        <taxon>Deinococcaceae</taxon>
        <taxon>Deinococcus</taxon>
    </lineage>
</organism>
<evidence type="ECO:0000313" key="2">
    <source>
        <dbReference type="Proteomes" id="UP000552709"/>
    </source>
</evidence>
<accession>A0A7W8JXX1</accession>
<protein>
    <submittedName>
        <fullName evidence="1">Uncharacterized protein</fullName>
    </submittedName>
</protein>
<gene>
    <name evidence="1" type="ORF">HNQ08_002790</name>
</gene>
<dbReference type="Proteomes" id="UP000552709">
    <property type="component" value="Unassembled WGS sequence"/>
</dbReference>
<sequence length="196" mass="21361">MTGTKGSMAYPHLLRAERRFLGLVGDLPPRTDAEAAPIETIEIHRRGAGAALKRMLSCTGRMQGGLLFGTRDEGTLVVGFATPAGVRPWLQGANPLEIDAAYVLGWTDCLRDAYSITPGERPVEWIGNWIAYPDSRLHSPHEDLPWITAGAAQGLCDEEHPLLFCGWDESTLGMAAYLFDHAARSPVPVDVAWQVP</sequence>
<comment type="caution">
    <text evidence="1">The sequence shown here is derived from an EMBL/GenBank/DDBJ whole genome shotgun (WGS) entry which is preliminary data.</text>
</comment>
<dbReference type="RefSeq" id="WP_184133024.1">
    <property type="nucleotide sequence ID" value="NZ_JACHFL010000006.1"/>
</dbReference>
<name>A0A7W8JXX1_9DEIO</name>
<proteinExistence type="predicted"/>
<keyword evidence="2" id="KW-1185">Reference proteome</keyword>
<reference evidence="1 2" key="1">
    <citation type="submission" date="2020-08" db="EMBL/GenBank/DDBJ databases">
        <title>Genomic Encyclopedia of Type Strains, Phase IV (KMG-IV): sequencing the most valuable type-strain genomes for metagenomic binning, comparative biology and taxonomic classification.</title>
        <authorList>
            <person name="Goeker M."/>
        </authorList>
    </citation>
    <scope>NUCLEOTIDE SEQUENCE [LARGE SCALE GENOMIC DNA]</scope>
    <source>
        <strain evidence="1 2">DSM 27939</strain>
    </source>
</reference>